<keyword evidence="5" id="KW-1185">Reference proteome</keyword>
<dbReference type="Pfam" id="PF13115">
    <property type="entry name" value="YtkA"/>
    <property type="match status" value="2"/>
</dbReference>
<evidence type="ECO:0000259" key="3">
    <source>
        <dbReference type="Pfam" id="PF13115"/>
    </source>
</evidence>
<sequence length="268" mass="29431">MKKLVLLMVILFVTLLGACGNEEKNGQNQEVPEFLEVEINLPEENLEVGAEINLEAYVSQGGEAVEDADEVKFEVLKQGDTDSEMVEGEHQGEGIYTAKKKFDAEGVYSVTAHVTARDMHNMPKKELIVGDPTSAVPSSEDQETDSHEGSHDADAHDEDSEAHGHGHGHGHESDVVVELQSGLDMAVNENTKLSVLIKEKGKPLTGAKIRYEIWKEGQEKHEFLDAAEDGNGIYHATKTFDTTGTHLINVHVNTESLHEHQLFSVTVN</sequence>
<dbReference type="EMBL" id="JACWFH010000018">
    <property type="protein sequence ID" value="MBY0098046.1"/>
    <property type="molecule type" value="Genomic_DNA"/>
</dbReference>
<accession>A0ABS7K712</accession>
<dbReference type="Proteomes" id="UP000769780">
    <property type="component" value="Unassembled WGS sequence"/>
</dbReference>
<feature type="compositionally biased region" description="Basic and acidic residues" evidence="1">
    <location>
        <begin position="144"/>
        <end position="154"/>
    </location>
</feature>
<evidence type="ECO:0000256" key="2">
    <source>
        <dbReference type="SAM" id="SignalP"/>
    </source>
</evidence>
<proteinExistence type="predicted"/>
<reference evidence="4 5" key="1">
    <citation type="submission" date="2020-07" db="EMBL/GenBank/DDBJ databases">
        <title>Fungal Genomes of the International Space Station.</title>
        <authorList>
            <person name="Seuylemezian A."/>
            <person name="Singh N.K."/>
            <person name="Wood J."/>
            <person name="Venkateswaran K."/>
        </authorList>
    </citation>
    <scope>NUCLEOTIDE SEQUENCE [LARGE SCALE GENOMIC DNA]</scope>
    <source>
        <strain evidence="4 5">PL-B2</strain>
    </source>
</reference>
<dbReference type="PROSITE" id="PS51257">
    <property type="entry name" value="PROKAR_LIPOPROTEIN"/>
    <property type="match status" value="1"/>
</dbReference>
<evidence type="ECO:0000313" key="5">
    <source>
        <dbReference type="Proteomes" id="UP000769780"/>
    </source>
</evidence>
<feature type="domain" description="YtkA-like" evidence="3">
    <location>
        <begin position="35"/>
        <end position="113"/>
    </location>
</feature>
<dbReference type="InterPro" id="IPR013783">
    <property type="entry name" value="Ig-like_fold"/>
</dbReference>
<feature type="signal peptide" evidence="2">
    <location>
        <begin position="1"/>
        <end position="18"/>
    </location>
</feature>
<dbReference type="RefSeq" id="WP_221874264.1">
    <property type="nucleotide sequence ID" value="NZ_JACWFH010000018.1"/>
</dbReference>
<feature type="region of interest" description="Disordered" evidence="1">
    <location>
        <begin position="129"/>
        <end position="173"/>
    </location>
</feature>
<protein>
    <submittedName>
        <fullName evidence="4">FixH family protein</fullName>
    </submittedName>
</protein>
<evidence type="ECO:0000256" key="1">
    <source>
        <dbReference type="SAM" id="MobiDB-lite"/>
    </source>
</evidence>
<keyword evidence="2" id="KW-0732">Signal</keyword>
<evidence type="ECO:0000313" key="4">
    <source>
        <dbReference type="EMBL" id="MBY0098046.1"/>
    </source>
</evidence>
<dbReference type="Gene3D" id="2.60.40.10">
    <property type="entry name" value="Immunoglobulins"/>
    <property type="match status" value="1"/>
</dbReference>
<feature type="chain" id="PRO_5045487499" evidence="2">
    <location>
        <begin position="19"/>
        <end position="268"/>
    </location>
</feature>
<organism evidence="4 5">
    <name type="scientific">Mesobacillus maritimus</name>
    <dbReference type="NCBI Taxonomy" id="1643336"/>
    <lineage>
        <taxon>Bacteria</taxon>
        <taxon>Bacillati</taxon>
        <taxon>Bacillota</taxon>
        <taxon>Bacilli</taxon>
        <taxon>Bacillales</taxon>
        <taxon>Bacillaceae</taxon>
        <taxon>Mesobacillus</taxon>
    </lineage>
</organism>
<feature type="domain" description="YtkA-like" evidence="3">
    <location>
        <begin position="174"/>
        <end position="251"/>
    </location>
</feature>
<feature type="compositionally biased region" description="Basic and acidic residues" evidence="1">
    <location>
        <begin position="161"/>
        <end position="173"/>
    </location>
</feature>
<comment type="caution">
    <text evidence="4">The sequence shown here is derived from an EMBL/GenBank/DDBJ whole genome shotgun (WGS) entry which is preliminary data.</text>
</comment>
<dbReference type="InterPro" id="IPR032693">
    <property type="entry name" value="YtkA-like_dom"/>
</dbReference>
<gene>
    <name evidence="4" type="ORF">H0185_14675</name>
</gene>
<name>A0ABS7K712_9BACI</name>